<organism evidence="1 2">
    <name type="scientific">Pyramidobacter piscolens W5455</name>
    <dbReference type="NCBI Taxonomy" id="352165"/>
    <lineage>
        <taxon>Bacteria</taxon>
        <taxon>Thermotogati</taxon>
        <taxon>Synergistota</taxon>
        <taxon>Synergistia</taxon>
        <taxon>Synergistales</taxon>
        <taxon>Dethiosulfovibrionaceae</taxon>
        <taxon>Pyramidobacter</taxon>
    </lineage>
</organism>
<accession>A0ABM9ZR34</accession>
<reference evidence="1 2" key="1">
    <citation type="submission" date="2009-12" db="EMBL/GenBank/DDBJ databases">
        <authorList>
            <person name="Shrivastava S."/>
            <person name="Madupu R."/>
            <person name="Durkin A.S."/>
            <person name="Torralba M."/>
            <person name="Methe B."/>
            <person name="Sutton G.G."/>
            <person name="Strausberg R.L."/>
            <person name="Nelson K.E."/>
        </authorList>
    </citation>
    <scope>NUCLEOTIDE SEQUENCE [LARGE SCALE GENOMIC DNA]</scope>
    <source>
        <strain evidence="1 2">W5455</strain>
    </source>
</reference>
<evidence type="ECO:0000313" key="2">
    <source>
        <dbReference type="Proteomes" id="UP000006462"/>
    </source>
</evidence>
<name>A0ABM9ZR34_9BACT</name>
<dbReference type="EMBL" id="ADFP01000135">
    <property type="protein sequence ID" value="EFB89386.1"/>
    <property type="molecule type" value="Genomic_DNA"/>
</dbReference>
<sequence length="44" mass="4913">MNARALRGSSVAQDYLDRCAVCAARFVNLPRSALQTLLMLFIKK</sequence>
<gene>
    <name evidence="1" type="ORF">HMPREF7215_0148</name>
</gene>
<protein>
    <submittedName>
        <fullName evidence="1">Uncharacterized protein</fullName>
    </submittedName>
</protein>
<proteinExistence type="predicted"/>
<evidence type="ECO:0000313" key="1">
    <source>
        <dbReference type="EMBL" id="EFB89386.1"/>
    </source>
</evidence>
<dbReference type="Proteomes" id="UP000006462">
    <property type="component" value="Unassembled WGS sequence"/>
</dbReference>
<comment type="caution">
    <text evidence="1">The sequence shown here is derived from an EMBL/GenBank/DDBJ whole genome shotgun (WGS) entry which is preliminary data.</text>
</comment>
<keyword evidence="2" id="KW-1185">Reference proteome</keyword>